<evidence type="ECO:0000313" key="11">
    <source>
        <dbReference type="EMBL" id="MFC5177991.1"/>
    </source>
</evidence>
<organism evidence="11 12">
    <name type="scientific">Nocardioides taihuensis</name>
    <dbReference type="NCBI Taxonomy" id="1835606"/>
    <lineage>
        <taxon>Bacteria</taxon>
        <taxon>Bacillati</taxon>
        <taxon>Actinomycetota</taxon>
        <taxon>Actinomycetes</taxon>
        <taxon>Propionibacteriales</taxon>
        <taxon>Nocardioidaceae</taxon>
        <taxon>Nocardioides</taxon>
    </lineage>
</organism>
<keyword evidence="6 9" id="KW-0472">Membrane</keyword>
<feature type="region of interest" description="Disordered" evidence="8">
    <location>
        <begin position="486"/>
        <end position="582"/>
    </location>
</feature>
<dbReference type="InterPro" id="IPR050445">
    <property type="entry name" value="Bact_polysacc_biosynth/exp"/>
</dbReference>
<comment type="similarity">
    <text evidence="2">Belongs to the CpsC/CapA family.</text>
</comment>
<evidence type="ECO:0000256" key="6">
    <source>
        <dbReference type="ARBA" id="ARBA00023136"/>
    </source>
</evidence>
<evidence type="ECO:0000256" key="1">
    <source>
        <dbReference type="ARBA" id="ARBA00004651"/>
    </source>
</evidence>
<evidence type="ECO:0000256" key="2">
    <source>
        <dbReference type="ARBA" id="ARBA00006683"/>
    </source>
</evidence>
<evidence type="ECO:0000256" key="7">
    <source>
        <dbReference type="SAM" id="Coils"/>
    </source>
</evidence>
<evidence type="ECO:0000259" key="10">
    <source>
        <dbReference type="Pfam" id="PF02706"/>
    </source>
</evidence>
<feature type="transmembrane region" description="Helical" evidence="9">
    <location>
        <begin position="25"/>
        <end position="43"/>
    </location>
</feature>
<evidence type="ECO:0000256" key="8">
    <source>
        <dbReference type="SAM" id="MobiDB-lite"/>
    </source>
</evidence>
<feature type="compositionally biased region" description="Polar residues" evidence="8">
    <location>
        <begin position="540"/>
        <end position="549"/>
    </location>
</feature>
<dbReference type="PANTHER" id="PTHR32309">
    <property type="entry name" value="TYROSINE-PROTEIN KINASE"/>
    <property type="match status" value="1"/>
</dbReference>
<dbReference type="InterPro" id="IPR003856">
    <property type="entry name" value="LPS_length_determ_N"/>
</dbReference>
<dbReference type="EMBL" id="JBHSKD010000018">
    <property type="protein sequence ID" value="MFC5177991.1"/>
    <property type="molecule type" value="Genomic_DNA"/>
</dbReference>
<feature type="coiled-coil region" evidence="7">
    <location>
        <begin position="145"/>
        <end position="212"/>
    </location>
</feature>
<dbReference type="RefSeq" id="WP_378591475.1">
    <property type="nucleotide sequence ID" value="NZ_JBHSKD010000018.1"/>
</dbReference>
<name>A0ABW0BL65_9ACTN</name>
<proteinExistence type="inferred from homology"/>
<comment type="subcellular location">
    <subcellularLocation>
        <location evidence="1">Cell membrane</location>
        <topology evidence="1">Multi-pass membrane protein</topology>
    </subcellularLocation>
</comment>
<evidence type="ECO:0000256" key="5">
    <source>
        <dbReference type="ARBA" id="ARBA00022989"/>
    </source>
</evidence>
<feature type="compositionally biased region" description="Low complexity" evidence="8">
    <location>
        <begin position="514"/>
        <end position="525"/>
    </location>
</feature>
<gene>
    <name evidence="11" type="ORF">ACFPGP_15015</name>
</gene>
<keyword evidence="5 9" id="KW-1133">Transmembrane helix</keyword>
<evidence type="ECO:0000256" key="9">
    <source>
        <dbReference type="SAM" id="Phobius"/>
    </source>
</evidence>
<dbReference type="Pfam" id="PF02706">
    <property type="entry name" value="Wzz"/>
    <property type="match status" value="1"/>
</dbReference>
<evidence type="ECO:0000256" key="3">
    <source>
        <dbReference type="ARBA" id="ARBA00022475"/>
    </source>
</evidence>
<dbReference type="Proteomes" id="UP001596087">
    <property type="component" value="Unassembled WGS sequence"/>
</dbReference>
<keyword evidence="3" id="KW-1003">Cell membrane</keyword>
<keyword evidence="7" id="KW-0175">Coiled coil</keyword>
<dbReference type="PANTHER" id="PTHR32309:SF31">
    <property type="entry name" value="CAPSULAR EXOPOLYSACCHARIDE FAMILY"/>
    <property type="match status" value="1"/>
</dbReference>
<keyword evidence="4 9" id="KW-0812">Transmembrane</keyword>
<sequence length="582" mass="61069">MAEPTAAHARELGDYLLIARRRWRWIVGGAAVGLALALVYLQFAQLTYASTAKVSVAALPSDNPAEGARTNDAINLDTEAQLVKSDDVVSNAAQDLESTEGLRRLASRVTVTVPANTTVLNITFRAPTAVAAQTGAQAFAQAYLANREQEALLQLQKEETRLQGEIDTLTKKITDLGAGIQQLTGPGQKVDRAFLIAQRTALNSQLEQYQADLAPVKDATVYPGYISNDATRPSAPVDPNPLLVLPSGLMAGLLAGVVLAGIRERRDKRIHSAVDIERIFGLKPLARMPWGDGSLDDPAGVRLDAEVRAVYHSLRANGPAATESTVVVAPEAVLAGERLAFSLAVAGSRAGASAVYLTRPGHLTAADRSVAAGTRGLLSLPDYESIDTVVAGEVHASALAKRLRGLRSKHDFLVLGLPNDDPVVDLPLLGRQVDVAVVLVALGRTLRGSVESVLTSITKSGIENVAVVVLEKPHRRAFHRTQRLNVITADSEPAPGEVDSGDSDLGIDRFAPEPGDAPGPIRRPAGPGGTPHRAGDQPGSHANGTTNGVHRNGTPVNGGAPLAAGDGEIRPVDRPAGGEARP</sequence>
<reference evidence="12" key="1">
    <citation type="journal article" date="2019" name="Int. J. Syst. Evol. Microbiol.">
        <title>The Global Catalogue of Microorganisms (GCM) 10K type strain sequencing project: providing services to taxonomists for standard genome sequencing and annotation.</title>
        <authorList>
            <consortium name="The Broad Institute Genomics Platform"/>
            <consortium name="The Broad Institute Genome Sequencing Center for Infectious Disease"/>
            <person name="Wu L."/>
            <person name="Ma J."/>
        </authorList>
    </citation>
    <scope>NUCLEOTIDE SEQUENCE [LARGE SCALE GENOMIC DNA]</scope>
    <source>
        <strain evidence="12">DFY41</strain>
    </source>
</reference>
<evidence type="ECO:0000256" key="4">
    <source>
        <dbReference type="ARBA" id="ARBA00022692"/>
    </source>
</evidence>
<protein>
    <submittedName>
        <fullName evidence="11">Wzz/FepE/Etk N-terminal domain-containing protein</fullName>
    </submittedName>
</protein>
<keyword evidence="12" id="KW-1185">Reference proteome</keyword>
<accession>A0ABW0BL65</accession>
<feature type="domain" description="Polysaccharide chain length determinant N-terminal" evidence="10">
    <location>
        <begin position="12"/>
        <end position="96"/>
    </location>
</feature>
<comment type="caution">
    <text evidence="11">The sequence shown here is derived from an EMBL/GenBank/DDBJ whole genome shotgun (WGS) entry which is preliminary data.</text>
</comment>
<evidence type="ECO:0000313" key="12">
    <source>
        <dbReference type="Proteomes" id="UP001596087"/>
    </source>
</evidence>